<protein>
    <recommendedName>
        <fullName evidence="4">Major capsid protein</fullName>
    </recommendedName>
</protein>
<organism evidence="2 3">
    <name type="scientific">Bacteroides xylanisolvens</name>
    <dbReference type="NCBI Taxonomy" id="371601"/>
    <lineage>
        <taxon>Bacteria</taxon>
        <taxon>Pseudomonadati</taxon>
        <taxon>Bacteroidota</taxon>
        <taxon>Bacteroidia</taxon>
        <taxon>Bacteroidales</taxon>
        <taxon>Bacteroidaceae</taxon>
        <taxon>Bacteroides</taxon>
    </lineage>
</organism>
<evidence type="ECO:0000313" key="2">
    <source>
        <dbReference type="EMBL" id="RHL36498.1"/>
    </source>
</evidence>
<evidence type="ECO:0008006" key="4">
    <source>
        <dbReference type="Google" id="ProtNLM"/>
    </source>
</evidence>
<comment type="similarity">
    <text evidence="1">Belongs to the microviridae F protein family.</text>
</comment>
<dbReference type="Proteomes" id="UP000284495">
    <property type="component" value="Unassembled WGS sequence"/>
</dbReference>
<dbReference type="SUPFAM" id="SSF88645">
    <property type="entry name" value="ssDNA viruses"/>
    <property type="match status" value="2"/>
</dbReference>
<dbReference type="InterPro" id="IPR016184">
    <property type="entry name" value="Capsid/spike_ssDNA_virus"/>
</dbReference>
<dbReference type="AlphaFoldDB" id="A0A415KJW3"/>
<gene>
    <name evidence="2" type="ORF">DW027_13810</name>
</gene>
<sequence>MADNIFDATLDVDNDVKVNNFDWSHANNLTTQIGRITPIFCDLVPAKTSFRVNPRFGLQFMPMVFPIQTRMKARISFFRYPLRALWKDYKDFIGNFREGLEEPYIDFNSTEKLRAMGSTGSLGDYLGLPTTHIGKYGQPFNLTPVWYPGYEFVPYSTQVLNTDIDLTDDDIVRPYFIGRKLGSILDSDIEVRERYCGMSYAFSADIPMDTPAFELRLGVTTTVESTWDNFVANSTYLFFDSSRTCIGVSSGGTDSEGIYVTVSPGSYGSPVRYVAIIIKARKSDNSSTGIVSTVTGPIAVSTIGNDFKPSVLTGSYSVTAPSDVTLASSPWYNSESANKDKQQKILAYGFRAYEGIYNSFIRDNRNNPYYLNGQVQYNTWIPNDAGGADDTLYELRYANWEKDFLTTAVQSPQQGNAPLVGITTYTQTVSNDDGTRTELVKTALVDEDGKKYGLSFKTSDEGLEGVEYLELDNGTAVRQARSLYDLATSGISIPDLRMVNCYQKFLELNMRKGYSYKDIVEGRFAVKVRYADLLLPEFFGGVSRDIDVNSVTQTVDQNAVSGSGDYATALGSQSGLAGVRGEANANIECFCDEESIIMGILVVTPLPVYTQLLPKHFTYRGLMEHYQPEFNLIGFQPIKYNEVCPIQAYNANPNTLTETFGYNRPWYEYAQKYDVAHGLFRTSLSNFLMHRVFNEKPELAQSFLLVDPEQVTDVFAVTETTDKIYGQIWLDCTCKLPIARVAIPRLD</sequence>
<accession>A0A415KJW3</accession>
<evidence type="ECO:0000313" key="3">
    <source>
        <dbReference type="Proteomes" id="UP000284495"/>
    </source>
</evidence>
<proteinExistence type="inferred from homology"/>
<comment type="caution">
    <text evidence="2">The sequence shown here is derived from an EMBL/GenBank/DDBJ whole genome shotgun (WGS) entry which is preliminary data.</text>
</comment>
<dbReference type="GO" id="GO:0005198">
    <property type="term" value="F:structural molecule activity"/>
    <property type="evidence" value="ECO:0007669"/>
    <property type="project" value="InterPro"/>
</dbReference>
<dbReference type="InterPro" id="IPR003514">
    <property type="entry name" value="Microviridae_protein_F"/>
</dbReference>
<dbReference type="Gene3D" id="2.60.169.10">
    <property type="entry name" value="Microviridae F protein"/>
    <property type="match status" value="2"/>
</dbReference>
<dbReference type="InterPro" id="IPR037002">
    <property type="entry name" value="Microviridae_protein_F_sf"/>
</dbReference>
<evidence type="ECO:0000256" key="1">
    <source>
        <dbReference type="ARBA" id="ARBA00009963"/>
    </source>
</evidence>
<dbReference type="RefSeq" id="WP_118219241.1">
    <property type="nucleotide sequence ID" value="NZ_JAQEAW010000011.1"/>
</dbReference>
<dbReference type="Pfam" id="PF02305">
    <property type="entry name" value="Phage_F"/>
    <property type="match status" value="2"/>
</dbReference>
<reference evidence="2 3" key="1">
    <citation type="submission" date="2018-08" db="EMBL/GenBank/DDBJ databases">
        <title>A genome reference for cultivated species of the human gut microbiota.</title>
        <authorList>
            <person name="Zou Y."/>
            <person name="Xue W."/>
            <person name="Luo G."/>
        </authorList>
    </citation>
    <scope>NUCLEOTIDE SEQUENCE [LARGE SCALE GENOMIC DNA]</scope>
    <source>
        <strain evidence="2 3">AF38-2</strain>
    </source>
</reference>
<name>A0A415KJW3_9BACE</name>
<dbReference type="EMBL" id="QROO01000017">
    <property type="protein sequence ID" value="RHL36498.1"/>
    <property type="molecule type" value="Genomic_DNA"/>
</dbReference>